<feature type="transmembrane region" description="Helical" evidence="1">
    <location>
        <begin position="128"/>
        <end position="153"/>
    </location>
</feature>
<evidence type="ECO:0000313" key="2">
    <source>
        <dbReference type="EMBL" id="EXG80697.1"/>
    </source>
</evidence>
<sequence>MVQQSLVRTDTGVSPGAERPPRVVRAATVAWVAAVAAGAVEALGMSVAWALGEVPGLSGGSLAAGLGVRAVVYTVVLLVVARFWRGRNWARLTLAVGLGVVGMLSLVLEPVSWLADGHSLADALSEGGLALALTIAIRALHVAAVLVGLALMFRPEANRYFRDARRGLRARG</sequence>
<comment type="caution">
    <text evidence="2">The sequence shown here is derived from an EMBL/GenBank/DDBJ whole genome shotgun (WGS) entry which is preliminary data.</text>
</comment>
<evidence type="ECO:0000313" key="3">
    <source>
        <dbReference type="Proteomes" id="UP000021053"/>
    </source>
</evidence>
<keyword evidence="1" id="KW-0472">Membrane</keyword>
<keyword evidence="3" id="KW-1185">Reference proteome</keyword>
<dbReference type="AlphaFoldDB" id="A0A010ZU16"/>
<gene>
    <name evidence="2" type="ORF">CryarDRAFT_1784</name>
</gene>
<keyword evidence="1" id="KW-0812">Transmembrane</keyword>
<proteinExistence type="predicted"/>
<feature type="transmembrane region" description="Helical" evidence="1">
    <location>
        <begin position="88"/>
        <end position="108"/>
    </location>
</feature>
<evidence type="ECO:0000256" key="1">
    <source>
        <dbReference type="SAM" id="Phobius"/>
    </source>
</evidence>
<feature type="transmembrane region" description="Helical" evidence="1">
    <location>
        <begin position="29"/>
        <end position="50"/>
    </location>
</feature>
<reference evidence="2 3" key="1">
    <citation type="submission" date="2013-07" db="EMBL/GenBank/DDBJ databases">
        <authorList>
            <consortium name="DOE Joint Genome Institute"/>
            <person name="Eisen J."/>
            <person name="Huntemann M."/>
            <person name="Han J."/>
            <person name="Chen A."/>
            <person name="Kyrpides N."/>
            <person name="Mavromatis K."/>
            <person name="Markowitz V."/>
            <person name="Palaniappan K."/>
            <person name="Ivanova N."/>
            <person name="Schaumberg A."/>
            <person name="Pati A."/>
            <person name="Liolios K."/>
            <person name="Nordberg H.P."/>
            <person name="Cantor M.N."/>
            <person name="Hua S.X."/>
            <person name="Woyke T."/>
        </authorList>
    </citation>
    <scope>NUCLEOTIDE SEQUENCE [LARGE SCALE GENOMIC DNA]</scope>
    <source>
        <strain evidence="2 3">DSM 44712</strain>
    </source>
</reference>
<accession>A0A010ZU16</accession>
<dbReference type="Proteomes" id="UP000021053">
    <property type="component" value="Unassembled WGS sequence"/>
</dbReference>
<feature type="transmembrane region" description="Helical" evidence="1">
    <location>
        <begin position="62"/>
        <end position="81"/>
    </location>
</feature>
<organism evidence="2 3">
    <name type="scientific">Cryptosporangium arvum DSM 44712</name>
    <dbReference type="NCBI Taxonomy" id="927661"/>
    <lineage>
        <taxon>Bacteria</taxon>
        <taxon>Bacillati</taxon>
        <taxon>Actinomycetota</taxon>
        <taxon>Actinomycetes</taxon>
        <taxon>Cryptosporangiales</taxon>
        <taxon>Cryptosporangiaceae</taxon>
        <taxon>Cryptosporangium</taxon>
    </lineage>
</organism>
<protein>
    <submittedName>
        <fullName evidence="2">Uncharacterized protein</fullName>
    </submittedName>
</protein>
<name>A0A010ZU16_9ACTN</name>
<dbReference type="EMBL" id="JFBT01000001">
    <property type="protein sequence ID" value="EXG80697.1"/>
    <property type="molecule type" value="Genomic_DNA"/>
</dbReference>
<keyword evidence="1" id="KW-1133">Transmembrane helix</keyword>
<dbReference type="HOGENOM" id="CLU_132543_0_0_11"/>